<sequence>MKNPQIRAAVLAALKRNIPDSDGVTWFDGRPAILDAQDLPAVAVYLTDAQYTGAVLDEDEWSATLHIELFLRADSPDTALDQWVESRIYPALTDIPELADLIETLSPQGYDYQRDDEMATWGSADMQYSITYIM</sequence>
<dbReference type="Proteomes" id="UP000867740">
    <property type="component" value="Unassembled WGS sequence"/>
</dbReference>
<dbReference type="Pfam" id="PF06141">
    <property type="entry name" value="Phage_tail_U"/>
    <property type="match status" value="1"/>
</dbReference>
<reference evidence="1" key="2">
    <citation type="submission" date="2020-10" db="EMBL/GenBank/DDBJ databases">
        <authorList>
            <consortium name="NCBI Pathogen Detection Project"/>
        </authorList>
    </citation>
    <scope>NUCLEOTIDE SEQUENCE</scope>
    <source>
        <strain evidence="1">CAVp300</strain>
    </source>
</reference>
<dbReference type="RefSeq" id="WP_047369751.1">
    <property type="nucleotide sequence ID" value="NZ_CABMNU010000005.1"/>
</dbReference>
<organism evidence="1 2">
    <name type="scientific">Kluyvera intermedia</name>
    <name type="common">Enterobacter intermedius</name>
    <dbReference type="NCBI Taxonomy" id="61648"/>
    <lineage>
        <taxon>Bacteria</taxon>
        <taxon>Pseudomonadati</taxon>
        <taxon>Pseudomonadota</taxon>
        <taxon>Gammaproteobacteria</taxon>
        <taxon>Enterobacterales</taxon>
        <taxon>Enterobacteriaceae</taxon>
        <taxon>Kluyvera</taxon>
    </lineage>
</organism>
<dbReference type="InterPro" id="IPR035934">
    <property type="entry name" value="Phage_tail_protein-like_sf"/>
</dbReference>
<name>A0A9P3TBB4_KLUIN</name>
<accession>A0A9P3TBB4</accession>
<proteinExistence type="predicted"/>
<gene>
    <name evidence="1" type="ORF">I8531_003828</name>
</gene>
<evidence type="ECO:0000313" key="1">
    <source>
        <dbReference type="EMBL" id="HAT3583486.1"/>
    </source>
</evidence>
<protein>
    <submittedName>
        <fullName evidence="1">Phage tail protein</fullName>
    </submittedName>
</protein>
<dbReference type="AlphaFoldDB" id="A0A9P3TBB4"/>
<reference evidence="1" key="1">
    <citation type="journal article" date="2018" name="Genome Biol.">
        <title>SKESA: strategic k-mer extension for scrupulous assemblies.</title>
        <authorList>
            <person name="Souvorov A."/>
            <person name="Agarwala R."/>
            <person name="Lipman D.J."/>
        </authorList>
    </citation>
    <scope>NUCLEOTIDE SEQUENCE</scope>
    <source>
        <strain evidence="1">CAVp300</strain>
    </source>
</reference>
<comment type="caution">
    <text evidence="1">The sequence shown here is derived from an EMBL/GenBank/DDBJ whole genome shotgun (WGS) entry which is preliminary data.</text>
</comment>
<dbReference type="InterPro" id="IPR038512">
    <property type="entry name" value="GpU-like_sf"/>
</dbReference>
<dbReference type="EMBL" id="DACSUM010000036">
    <property type="protein sequence ID" value="HAT3583486.1"/>
    <property type="molecule type" value="Genomic_DNA"/>
</dbReference>
<evidence type="ECO:0000313" key="2">
    <source>
        <dbReference type="Proteomes" id="UP000867740"/>
    </source>
</evidence>
<dbReference type="InterPro" id="IPR009312">
    <property type="entry name" value="Phage_lambda_GpU-like"/>
</dbReference>
<dbReference type="SUPFAM" id="SSF143749">
    <property type="entry name" value="Phage tail protein-like"/>
    <property type="match status" value="1"/>
</dbReference>
<dbReference type="Gene3D" id="3.30.70.1700">
    <property type="entry name" value="Phage minor tail protein U"/>
    <property type="match status" value="1"/>
</dbReference>